<dbReference type="EMBL" id="CP092881">
    <property type="protein sequence ID" value="UYV80816.1"/>
    <property type="molecule type" value="Genomic_DNA"/>
</dbReference>
<dbReference type="InterPro" id="IPR036691">
    <property type="entry name" value="Endo/exonu/phosph_ase_sf"/>
</dbReference>
<name>A0ABY6LI05_9ARAC</name>
<dbReference type="Gene3D" id="3.60.10.10">
    <property type="entry name" value="Endonuclease/exonuclease/phosphatase"/>
    <property type="match status" value="1"/>
</dbReference>
<proteinExistence type="predicted"/>
<accession>A0ABY6LI05</accession>
<reference evidence="1 2" key="1">
    <citation type="submission" date="2022-01" db="EMBL/GenBank/DDBJ databases">
        <title>A chromosomal length assembly of Cordylochernes scorpioides.</title>
        <authorList>
            <person name="Zeh D."/>
            <person name="Zeh J."/>
        </authorList>
    </citation>
    <scope>NUCLEOTIDE SEQUENCE [LARGE SCALE GENOMIC DNA]</scope>
    <source>
        <strain evidence="1">IN4F17</strain>
        <tissue evidence="1">Whole Body</tissue>
    </source>
</reference>
<sequence length="490" mass="54214">MNFRVATLNTRGITALRLIIQLCCFLRKNEIDVCFLQETNVISLDDARDLCHGYSAVAPATTTVGSGLACVFAPGVVVHRQQILENCPGGLHDIIAALANKEDTWIFGDLNISDESAKDLASGSAKPSRSSWTKLTFFDAALEYTRVATIGSRVDARRLDRILLPSGFCDRVTQNQTIDYAYSDHRAILIQFDEWNQLFLADIYRGQIAASIHSLPNGRASGWDGLSCEFSKAFEDFFAEVIWQVFEASRLRGALPSSSRRSKVILLPKSHGGPDLKSALFEKLGLPSAFLGWITVLYRVADASIQIGDVYTRAFPLLNGVEDPPSPSAPPISALLRLAPVIERVEALLCEASMKIEDTPPGDLWREWGKLKRDLVEDIKCLSIPCAEDEDYIARASRFLRSRLEAEISDADYPSLPELGRVLHLRLPRSEMETVFDAQGNPVRGESLRHTVLNFYGERLDSSACSPETIAGFLHGDVECITLEDSNPLH</sequence>
<gene>
    <name evidence="1" type="ORF">LAZ67_19001874</name>
</gene>
<keyword evidence="2" id="KW-1185">Reference proteome</keyword>
<evidence type="ECO:0008006" key="3">
    <source>
        <dbReference type="Google" id="ProtNLM"/>
    </source>
</evidence>
<evidence type="ECO:0000313" key="2">
    <source>
        <dbReference type="Proteomes" id="UP001235939"/>
    </source>
</evidence>
<organism evidence="1 2">
    <name type="scientific">Cordylochernes scorpioides</name>
    <dbReference type="NCBI Taxonomy" id="51811"/>
    <lineage>
        <taxon>Eukaryota</taxon>
        <taxon>Metazoa</taxon>
        <taxon>Ecdysozoa</taxon>
        <taxon>Arthropoda</taxon>
        <taxon>Chelicerata</taxon>
        <taxon>Arachnida</taxon>
        <taxon>Pseudoscorpiones</taxon>
        <taxon>Cheliferoidea</taxon>
        <taxon>Chernetidae</taxon>
        <taxon>Cordylochernes</taxon>
    </lineage>
</organism>
<evidence type="ECO:0000313" key="1">
    <source>
        <dbReference type="EMBL" id="UYV80816.1"/>
    </source>
</evidence>
<dbReference type="Proteomes" id="UP001235939">
    <property type="component" value="Chromosome 19"/>
</dbReference>
<protein>
    <recommendedName>
        <fullName evidence="3">Endonuclease/exonuclease/phosphatase domain-containing protein</fullName>
    </recommendedName>
</protein>
<dbReference type="SUPFAM" id="SSF56219">
    <property type="entry name" value="DNase I-like"/>
    <property type="match status" value="1"/>
</dbReference>